<proteinExistence type="predicted"/>
<dbReference type="Pfam" id="PF02470">
    <property type="entry name" value="MlaD"/>
    <property type="match status" value="3"/>
</dbReference>
<dbReference type="KEGG" id="marq:MARGE09_P2515"/>
<sequence>MSNQTPDKSLEQAEPSMPAAIERRRRVSPIWLVPFVALVIAIALGVRAWDQKGVAVEIIFDAAGGIEVGKTEIRLKDVPVGKVTKLNLSDDLSRVHAIATLDRSMSRHLSEHSRFWLVTPRISASGVSNLGTLVSGVYIVMDPGKKEGHKDSFLGLTEPPAVQSDEKGTQYILRAETLGSLDVGSPVYYRQLRVGEVINYQLSVDGSHVDARIFVEAPYDHLVSKRSRFWNVSGFDVSVGIDGVKAEMASISSLLLGGVAFESPPTVVGQKPAKADYTFALYDDKKAAHEGRYTLSYMYLLKFSYSVKGLSVGAPVEFRGLKVGSVADIRLASIDSPEKSLEVLIKLEPQRFDDQASPTREQTDAILSDLIAKGLRAEIKSGNLMLGSKYIELHFVDEAQPAQLVAGSGAVGQIPTVDLPLDQLERQLSKVADAFSRVPVDSIGEGVDESLQAINEILSVFNKNNTAQALHGTIANAEKATRHLEGAVTDARLTLTQLTQTLKSVDHTIAPDSQLHAEFLEMLDSVSEASDSFDRFVEELYRYPSSLVFGLGKDE</sequence>
<feature type="domain" description="Mce/MlaD" evidence="8">
    <location>
        <begin position="168"/>
        <end position="228"/>
    </location>
</feature>
<keyword evidence="10" id="KW-1185">Reference proteome</keyword>
<evidence type="ECO:0000256" key="4">
    <source>
        <dbReference type="ARBA" id="ARBA00022692"/>
    </source>
</evidence>
<feature type="domain" description="Mce/MlaD" evidence="8">
    <location>
        <begin position="306"/>
        <end position="394"/>
    </location>
</feature>
<dbReference type="InterPro" id="IPR051800">
    <property type="entry name" value="PqiA-PqiB_transport"/>
</dbReference>
<accession>A0AAN2BKR6</accession>
<keyword evidence="3" id="KW-0997">Cell inner membrane</keyword>
<dbReference type="PANTHER" id="PTHR30462:SF0">
    <property type="entry name" value="INTERMEMBRANE TRANSPORT PROTEIN YEBT"/>
    <property type="match status" value="1"/>
</dbReference>
<dbReference type="PANTHER" id="PTHR30462">
    <property type="entry name" value="INTERMEMBRANE TRANSPORT PROTEIN PQIB-RELATED"/>
    <property type="match status" value="1"/>
</dbReference>
<evidence type="ECO:0000256" key="2">
    <source>
        <dbReference type="ARBA" id="ARBA00022475"/>
    </source>
</evidence>
<organism evidence="9 10">
    <name type="scientific">Marinagarivorans cellulosilyticus</name>
    <dbReference type="NCBI Taxonomy" id="2721545"/>
    <lineage>
        <taxon>Bacteria</taxon>
        <taxon>Pseudomonadati</taxon>
        <taxon>Pseudomonadota</taxon>
        <taxon>Gammaproteobacteria</taxon>
        <taxon>Cellvibrionales</taxon>
        <taxon>Cellvibrionaceae</taxon>
        <taxon>Marinagarivorans</taxon>
    </lineage>
</organism>
<gene>
    <name evidence="9" type="ORF">MARGE09_P2515</name>
</gene>
<keyword evidence="5 7" id="KW-1133">Transmembrane helix</keyword>
<evidence type="ECO:0000256" key="7">
    <source>
        <dbReference type="SAM" id="Phobius"/>
    </source>
</evidence>
<feature type="domain" description="Mce/MlaD" evidence="8">
    <location>
        <begin position="53"/>
        <end position="144"/>
    </location>
</feature>
<name>A0AAN2BKR6_9GAMM</name>
<dbReference type="GO" id="GO:0005886">
    <property type="term" value="C:plasma membrane"/>
    <property type="evidence" value="ECO:0007669"/>
    <property type="project" value="UniProtKB-SubCell"/>
</dbReference>
<dbReference type="AlphaFoldDB" id="A0AAN2BKR6"/>
<evidence type="ECO:0000313" key="9">
    <source>
        <dbReference type="EMBL" id="BCD98314.1"/>
    </source>
</evidence>
<evidence type="ECO:0000256" key="1">
    <source>
        <dbReference type="ARBA" id="ARBA00004533"/>
    </source>
</evidence>
<comment type="subcellular location">
    <subcellularLocation>
        <location evidence="1">Cell inner membrane</location>
    </subcellularLocation>
</comment>
<evidence type="ECO:0000256" key="5">
    <source>
        <dbReference type="ARBA" id="ARBA00022989"/>
    </source>
</evidence>
<dbReference type="EMBL" id="AP023086">
    <property type="protein sequence ID" value="BCD98314.1"/>
    <property type="molecule type" value="Genomic_DNA"/>
</dbReference>
<dbReference type="Proteomes" id="UP001320119">
    <property type="component" value="Chromosome"/>
</dbReference>
<keyword evidence="6 7" id="KW-0472">Membrane</keyword>
<keyword evidence="4 7" id="KW-0812">Transmembrane</keyword>
<evidence type="ECO:0000313" key="10">
    <source>
        <dbReference type="Proteomes" id="UP001320119"/>
    </source>
</evidence>
<evidence type="ECO:0000256" key="6">
    <source>
        <dbReference type="ARBA" id="ARBA00023136"/>
    </source>
</evidence>
<feature type="transmembrane region" description="Helical" evidence="7">
    <location>
        <begin position="30"/>
        <end position="49"/>
    </location>
</feature>
<evidence type="ECO:0000259" key="8">
    <source>
        <dbReference type="Pfam" id="PF02470"/>
    </source>
</evidence>
<dbReference type="InterPro" id="IPR003399">
    <property type="entry name" value="Mce/MlaD"/>
</dbReference>
<keyword evidence="2" id="KW-1003">Cell membrane</keyword>
<reference evidence="9 10" key="1">
    <citation type="journal article" date="2022" name="IScience">
        <title>An ultrasensitive nanofiber-based assay for enzymatic hydrolysis and deep-sea microbial degradation of cellulose.</title>
        <authorList>
            <person name="Tsudome M."/>
            <person name="Tachioka M."/>
            <person name="Miyazaki M."/>
            <person name="Uchimura K."/>
            <person name="Tsuda M."/>
            <person name="Takaki Y."/>
            <person name="Deguchi S."/>
        </authorList>
    </citation>
    <scope>NUCLEOTIDE SEQUENCE [LARGE SCALE GENOMIC DNA]</scope>
    <source>
        <strain evidence="9 10">GE09</strain>
    </source>
</reference>
<dbReference type="RefSeq" id="WP_236982572.1">
    <property type="nucleotide sequence ID" value="NZ_AP023086.1"/>
</dbReference>
<evidence type="ECO:0000256" key="3">
    <source>
        <dbReference type="ARBA" id="ARBA00022519"/>
    </source>
</evidence>
<protein>
    <submittedName>
        <fullName evidence="9">Paraquat-inducible protein B</fullName>
    </submittedName>
</protein>